<dbReference type="RefSeq" id="WP_270095257.1">
    <property type="nucleotide sequence ID" value="NZ_JAQFFK010000001.1"/>
</dbReference>
<dbReference type="Proteomes" id="UP001185015">
    <property type="component" value="Unassembled WGS sequence"/>
</dbReference>
<evidence type="ECO:0000313" key="2">
    <source>
        <dbReference type="Proteomes" id="UP001185015"/>
    </source>
</evidence>
<sequence>MTEIEETSKAIAETAIFGTKALDTGDKLGGFLSNVFGVSIENAVGIMGDKLQYLRWERQTRMIDKVNEYQKENDITTVRPIPPKFAIPMIENASLEEDNDLQDIWCKLIINSLDPNFDSEIRYAFIEIIKNLTSTDAKILKFTYDSALKYYSPQISLSDRDRMIRRITNCGISIREIKIEFDFTHEEIGISIDNLLRVRCLTDNSLEESFSAFAEALDKLEVLKMSSFPTPTFSMTKLGINFVEACLEL</sequence>
<reference evidence="1 2" key="1">
    <citation type="submission" date="2023-07" db="EMBL/GenBank/DDBJ databases">
        <title>Genomic Encyclopedia of Type Strains, Phase IV (KMG-IV): sequencing the most valuable type-strain genomes for metagenomic binning, comparative biology and taxonomic classification.</title>
        <authorList>
            <person name="Goeker M."/>
        </authorList>
    </citation>
    <scope>NUCLEOTIDE SEQUENCE [LARGE SCALE GENOMIC DNA]</scope>
    <source>
        <strain evidence="1 2">DSM 17273</strain>
    </source>
</reference>
<name>A0AA90TYZ6_9EURY</name>
<evidence type="ECO:0000313" key="1">
    <source>
        <dbReference type="EMBL" id="MDR6222554.1"/>
    </source>
</evidence>
<organism evidence="1 2">
    <name type="scientific">Methanococcoides alaskense</name>
    <dbReference type="NCBI Taxonomy" id="325778"/>
    <lineage>
        <taxon>Archaea</taxon>
        <taxon>Methanobacteriati</taxon>
        <taxon>Methanobacteriota</taxon>
        <taxon>Stenosarchaea group</taxon>
        <taxon>Methanomicrobia</taxon>
        <taxon>Methanosarcinales</taxon>
        <taxon>Methanosarcinaceae</taxon>
        <taxon>Methanococcoides</taxon>
    </lineage>
</organism>
<dbReference type="InterPro" id="IPR025506">
    <property type="entry name" value="Abi_alpha"/>
</dbReference>
<evidence type="ECO:0008006" key="3">
    <source>
        <dbReference type="Google" id="ProtNLM"/>
    </source>
</evidence>
<dbReference type="Pfam" id="PF14337">
    <property type="entry name" value="Abi_alpha"/>
    <property type="match status" value="1"/>
</dbReference>
<dbReference type="EMBL" id="JAVDQI010000002">
    <property type="protein sequence ID" value="MDR6222554.1"/>
    <property type="molecule type" value="Genomic_DNA"/>
</dbReference>
<keyword evidence="2" id="KW-1185">Reference proteome</keyword>
<accession>A0AA90TYZ6</accession>
<dbReference type="AlphaFoldDB" id="A0AA90TYZ6"/>
<gene>
    <name evidence="1" type="ORF">J2750_000999</name>
</gene>
<proteinExistence type="predicted"/>
<comment type="caution">
    <text evidence="1">The sequence shown here is derived from an EMBL/GenBank/DDBJ whole genome shotgun (WGS) entry which is preliminary data.</text>
</comment>
<protein>
    <recommendedName>
        <fullName evidence="3">DUF4393 domain-containing protein</fullName>
    </recommendedName>
</protein>